<keyword evidence="6" id="KW-0735">Signal-anchor</keyword>
<keyword evidence="7 12" id="KW-1133">Transmembrane helix</keyword>
<dbReference type="InterPro" id="IPR005331">
    <property type="entry name" value="Sulfotransferase"/>
</dbReference>
<accession>A0A7R9FQ65</accession>
<evidence type="ECO:0000256" key="8">
    <source>
        <dbReference type="ARBA" id="ARBA00023034"/>
    </source>
</evidence>
<evidence type="ECO:0000256" key="11">
    <source>
        <dbReference type="ARBA" id="ARBA00023180"/>
    </source>
</evidence>
<dbReference type="EMBL" id="LR902709">
    <property type="protein sequence ID" value="CAD7250980.1"/>
    <property type="molecule type" value="Genomic_DNA"/>
</dbReference>
<dbReference type="Proteomes" id="UP000677054">
    <property type="component" value="Unassembled WGS sequence"/>
</dbReference>
<reference evidence="13" key="1">
    <citation type="submission" date="2020-11" db="EMBL/GenBank/DDBJ databases">
        <authorList>
            <person name="Tran Van P."/>
        </authorList>
    </citation>
    <scope>NUCLEOTIDE SEQUENCE</scope>
</reference>
<dbReference type="GO" id="GO:0015012">
    <property type="term" value="P:heparan sulfate proteoglycan biosynthetic process"/>
    <property type="evidence" value="ECO:0007669"/>
    <property type="project" value="UniProtKB-ARBA"/>
</dbReference>
<evidence type="ECO:0000256" key="12">
    <source>
        <dbReference type="SAM" id="Phobius"/>
    </source>
</evidence>
<keyword evidence="11" id="KW-0325">Glycoprotein</keyword>
<evidence type="ECO:0000256" key="6">
    <source>
        <dbReference type="ARBA" id="ARBA00022968"/>
    </source>
</evidence>
<comment type="similarity">
    <text evidence="2">Belongs to the sulfotransferase 3 family.</text>
</comment>
<evidence type="ECO:0000256" key="3">
    <source>
        <dbReference type="ARBA" id="ARBA00011233"/>
    </source>
</evidence>
<evidence type="ECO:0000256" key="1">
    <source>
        <dbReference type="ARBA" id="ARBA00004323"/>
    </source>
</evidence>
<evidence type="ECO:0000256" key="2">
    <source>
        <dbReference type="ARBA" id="ARBA00010569"/>
    </source>
</evidence>
<keyword evidence="10" id="KW-1015">Disulfide bond</keyword>
<dbReference type="FunFam" id="3.40.50.300:FF:001418">
    <property type="entry name" value="Heparan sulfate 2-o-sulfotransferase"/>
    <property type="match status" value="1"/>
</dbReference>
<keyword evidence="8" id="KW-0333">Golgi apparatus</keyword>
<feature type="transmembrane region" description="Helical" evidence="12">
    <location>
        <begin position="12"/>
        <end position="32"/>
    </location>
</feature>
<evidence type="ECO:0000256" key="7">
    <source>
        <dbReference type="ARBA" id="ARBA00022989"/>
    </source>
</evidence>
<dbReference type="GO" id="GO:0004394">
    <property type="term" value="F:heparan sulfate 2-sulfotransferase activity"/>
    <property type="evidence" value="ECO:0007669"/>
    <property type="project" value="UniProtKB-ARBA"/>
</dbReference>
<dbReference type="GO" id="GO:0000139">
    <property type="term" value="C:Golgi membrane"/>
    <property type="evidence" value="ECO:0007669"/>
    <property type="project" value="UniProtKB-SubCell"/>
</dbReference>
<name>A0A7R9FQ65_9CRUS</name>
<evidence type="ECO:0000313" key="13">
    <source>
        <dbReference type="EMBL" id="CAD7250980.1"/>
    </source>
</evidence>
<sequence length="354" mass="41175">MCSQRTIMGMQSFRLVHLLLSSIVFLFVFVLYQRILVTSLSAQVRNIEQVHTAPRLEDASHDPHDQQKDDIVVIYNRVPKTGSTSFMGVVYDLCGQNGYHVLHINVTKNSHILSLSDQVRFAQNVTQWQEKKPAVYHGHLAYLDFTRLGISQQPIYINIIREPLERMISYYYFLRYGDDFRPHLNRRKKGNTMTFDECVEEGLVECDVKNLWLQIPFFCGHAAECWVPGSEWALSEAKHNLVHKYLLVGVTDEISDFITLLEFALPRVFHGASAYFTAGEKSHLRKTKQKLPPSPETLNKIQQTRVWKMENEFYEFALEQFHAVKKRTLVVDSNGQFIDRGQQFKYMKVRPKPS</sequence>
<dbReference type="EMBL" id="CAJPEV010003192">
    <property type="protein sequence ID" value="CAG0899169.1"/>
    <property type="molecule type" value="Genomic_DNA"/>
</dbReference>
<dbReference type="PANTHER" id="PTHR12129">
    <property type="entry name" value="HEPARAN SULFATE 2-O-SULFOTRANSFERASE"/>
    <property type="match status" value="1"/>
</dbReference>
<dbReference type="InterPro" id="IPR027417">
    <property type="entry name" value="P-loop_NTPase"/>
</dbReference>
<keyword evidence="5 12" id="KW-0812">Transmembrane</keyword>
<dbReference type="PANTHER" id="PTHR12129:SF17">
    <property type="entry name" value="HEPARAN SULFATE 2-O-SULFOTRANSFERASE 1"/>
    <property type="match status" value="1"/>
</dbReference>
<evidence type="ECO:0000256" key="5">
    <source>
        <dbReference type="ARBA" id="ARBA00022692"/>
    </source>
</evidence>
<evidence type="ECO:0000256" key="9">
    <source>
        <dbReference type="ARBA" id="ARBA00023136"/>
    </source>
</evidence>
<dbReference type="SUPFAM" id="SSF52540">
    <property type="entry name" value="P-loop containing nucleoside triphosphate hydrolases"/>
    <property type="match status" value="1"/>
</dbReference>
<keyword evidence="4" id="KW-0808">Transferase</keyword>
<proteinExistence type="inferred from homology"/>
<organism evidence="13">
    <name type="scientific">Darwinula stevensoni</name>
    <dbReference type="NCBI Taxonomy" id="69355"/>
    <lineage>
        <taxon>Eukaryota</taxon>
        <taxon>Metazoa</taxon>
        <taxon>Ecdysozoa</taxon>
        <taxon>Arthropoda</taxon>
        <taxon>Crustacea</taxon>
        <taxon>Oligostraca</taxon>
        <taxon>Ostracoda</taxon>
        <taxon>Podocopa</taxon>
        <taxon>Podocopida</taxon>
        <taxon>Darwinulocopina</taxon>
        <taxon>Darwinuloidea</taxon>
        <taxon>Darwinulidae</taxon>
        <taxon>Darwinula</taxon>
    </lineage>
</organism>
<dbReference type="Pfam" id="PF03567">
    <property type="entry name" value="Sulfotransfer_2"/>
    <property type="match status" value="1"/>
</dbReference>
<protein>
    <submittedName>
        <fullName evidence="13">Uncharacterized protein</fullName>
    </submittedName>
</protein>
<keyword evidence="14" id="KW-1185">Reference proteome</keyword>
<dbReference type="InterPro" id="IPR007734">
    <property type="entry name" value="Heparan_SO4_2-O-STrfase"/>
</dbReference>
<evidence type="ECO:0000313" key="14">
    <source>
        <dbReference type="Proteomes" id="UP000677054"/>
    </source>
</evidence>
<keyword evidence="9 12" id="KW-0472">Membrane</keyword>
<evidence type="ECO:0000256" key="10">
    <source>
        <dbReference type="ARBA" id="ARBA00023157"/>
    </source>
</evidence>
<comment type="subcellular location">
    <subcellularLocation>
        <location evidence="1">Golgi apparatus membrane</location>
        <topology evidence="1">Single-pass type II membrane protein</topology>
    </subcellularLocation>
</comment>
<dbReference type="OrthoDB" id="10019582at2759"/>
<gene>
    <name evidence="13" type="ORF">DSTB1V02_LOCUS10749</name>
</gene>
<evidence type="ECO:0000256" key="4">
    <source>
        <dbReference type="ARBA" id="ARBA00022679"/>
    </source>
</evidence>
<dbReference type="AlphaFoldDB" id="A0A7R9FQ65"/>
<dbReference type="Gene3D" id="3.40.50.300">
    <property type="entry name" value="P-loop containing nucleotide triphosphate hydrolases"/>
    <property type="match status" value="1"/>
</dbReference>
<comment type="subunit">
    <text evidence="3">Homotrimer.</text>
</comment>